<dbReference type="SUPFAM" id="SSF89550">
    <property type="entry name" value="PHP domain-like"/>
    <property type="match status" value="1"/>
</dbReference>
<dbReference type="PANTHER" id="PTHR42924">
    <property type="entry name" value="EXONUCLEASE"/>
    <property type="match status" value="1"/>
</dbReference>
<dbReference type="AlphaFoldDB" id="A0A1H5Y697"/>
<evidence type="ECO:0000259" key="2">
    <source>
        <dbReference type="Pfam" id="PF16392"/>
    </source>
</evidence>
<dbReference type="Gene3D" id="3.20.20.140">
    <property type="entry name" value="Metal-dependent hydrolases"/>
    <property type="match status" value="1"/>
</dbReference>
<evidence type="ECO:0000256" key="1">
    <source>
        <dbReference type="SAM" id="SignalP"/>
    </source>
</evidence>
<keyword evidence="4" id="KW-1185">Reference proteome</keyword>
<accession>A0A1H5Y697</accession>
<dbReference type="InterPro" id="IPR016195">
    <property type="entry name" value="Pol/histidinol_Pase-like"/>
</dbReference>
<dbReference type="InterPro" id="IPR052018">
    <property type="entry name" value="PHP_domain"/>
</dbReference>
<dbReference type="GO" id="GO:0035312">
    <property type="term" value="F:5'-3' DNA exonuclease activity"/>
    <property type="evidence" value="ECO:0007669"/>
    <property type="project" value="TreeGrafter"/>
</dbReference>
<protein>
    <recommendedName>
        <fullName evidence="2">Ig-like domain-containing protein</fullName>
    </recommendedName>
</protein>
<keyword evidence="1" id="KW-0732">Signal</keyword>
<evidence type="ECO:0000313" key="4">
    <source>
        <dbReference type="Proteomes" id="UP000236731"/>
    </source>
</evidence>
<gene>
    <name evidence="3" type="ORF">SAMN05421877_105257</name>
</gene>
<dbReference type="OrthoDB" id="9804333at2"/>
<dbReference type="PANTHER" id="PTHR42924:SF3">
    <property type="entry name" value="POLYMERASE_HISTIDINOL PHOSPHATASE N-TERMINAL DOMAIN-CONTAINING PROTEIN"/>
    <property type="match status" value="1"/>
</dbReference>
<feature type="domain" description="Ig-like" evidence="2">
    <location>
        <begin position="312"/>
        <end position="379"/>
    </location>
</feature>
<name>A0A1H5Y697_9SPHI</name>
<evidence type="ECO:0000313" key="3">
    <source>
        <dbReference type="EMBL" id="SEG19503.1"/>
    </source>
</evidence>
<dbReference type="RefSeq" id="WP_103906157.1">
    <property type="nucleotide sequence ID" value="NZ_CP049246.1"/>
</dbReference>
<organism evidence="3 4">
    <name type="scientific">Sphingobacterium lactis</name>
    <dbReference type="NCBI Taxonomy" id="797291"/>
    <lineage>
        <taxon>Bacteria</taxon>
        <taxon>Pseudomonadati</taxon>
        <taxon>Bacteroidota</taxon>
        <taxon>Sphingobacteriia</taxon>
        <taxon>Sphingobacteriales</taxon>
        <taxon>Sphingobacteriaceae</taxon>
        <taxon>Sphingobacterium</taxon>
    </lineage>
</organism>
<feature type="signal peptide" evidence="1">
    <location>
        <begin position="1"/>
        <end position="20"/>
    </location>
</feature>
<proteinExistence type="predicted"/>
<dbReference type="Proteomes" id="UP000236731">
    <property type="component" value="Unassembled WGS sequence"/>
</dbReference>
<dbReference type="InterPro" id="IPR032165">
    <property type="entry name" value="DUF5001"/>
</dbReference>
<sequence>MKIKLTILSAFLLSVSGLQAQTDNGVMRLEEFAYPVKRNNLNIPNVNGFQVLKCDFHMHTVFTDGHVWPNVRVQEAWREGLDAISFTEHMEYNPHKDDVKVDHNRSHDLAVNLAKENNIVLVKGTEVTRQTPPGHFNALFIEDANTLVSDNDPKMDQEAIDRVYQQKAFIFWNHPGWQVNKIPGSYEWIDFVEKQYKDKKLHGIEVVNGLGFHKKALDWALDRNLTIIGNTDIHNLIANSYDIEREGVHRTMTLVMAKDRSAAGIREALDVGRTVAWSSNYLFGKEENVRDLMNACVSVSPAYFEKTNAKTKEVTKYYEVKNNSDLYFELELKTGKGTKKLVLYPESTQILTADAGQSVLSYDVVSTYIRSDKHLTFDINLK</sequence>
<dbReference type="Pfam" id="PF16392">
    <property type="entry name" value="DUF5001"/>
    <property type="match status" value="1"/>
</dbReference>
<feature type="chain" id="PRO_5009290211" description="Ig-like domain-containing protein" evidence="1">
    <location>
        <begin position="21"/>
        <end position="382"/>
    </location>
</feature>
<dbReference type="EMBL" id="FNUT01000005">
    <property type="protein sequence ID" value="SEG19503.1"/>
    <property type="molecule type" value="Genomic_DNA"/>
</dbReference>
<reference evidence="4" key="1">
    <citation type="submission" date="2016-10" db="EMBL/GenBank/DDBJ databases">
        <authorList>
            <person name="Varghese N."/>
            <person name="Submissions S."/>
        </authorList>
    </citation>
    <scope>NUCLEOTIDE SEQUENCE [LARGE SCALE GENOMIC DNA]</scope>
    <source>
        <strain evidence="4">DSM 22361</strain>
    </source>
</reference>
<dbReference type="GO" id="GO:0004534">
    <property type="term" value="F:5'-3' RNA exonuclease activity"/>
    <property type="evidence" value="ECO:0007669"/>
    <property type="project" value="TreeGrafter"/>
</dbReference>